<feature type="transmembrane region" description="Helical" evidence="1">
    <location>
        <begin position="7"/>
        <end position="25"/>
    </location>
</feature>
<organism evidence="2 3">
    <name type="scientific">Bifidobacterium adolescentis</name>
    <dbReference type="NCBI Taxonomy" id="1680"/>
    <lineage>
        <taxon>Bacteria</taxon>
        <taxon>Bacillati</taxon>
        <taxon>Actinomycetota</taxon>
        <taxon>Actinomycetes</taxon>
        <taxon>Bifidobacteriales</taxon>
        <taxon>Bifidobacteriaceae</taxon>
        <taxon>Bifidobacterium</taxon>
    </lineage>
</organism>
<accession>A0A412KAW9</accession>
<dbReference type="AlphaFoldDB" id="A0A412KAW9"/>
<keyword evidence="1" id="KW-1133">Transmembrane helix</keyword>
<dbReference type="Proteomes" id="UP000285462">
    <property type="component" value="Unassembled WGS sequence"/>
</dbReference>
<proteinExistence type="predicted"/>
<dbReference type="EMBL" id="QRVT01000001">
    <property type="protein sequence ID" value="RGS66090.1"/>
    <property type="molecule type" value="Genomic_DNA"/>
</dbReference>
<evidence type="ECO:0000313" key="2">
    <source>
        <dbReference type="EMBL" id="RGS66090.1"/>
    </source>
</evidence>
<keyword evidence="1" id="KW-0812">Transmembrane</keyword>
<reference evidence="2 3" key="1">
    <citation type="submission" date="2018-08" db="EMBL/GenBank/DDBJ databases">
        <title>A genome reference for cultivated species of the human gut microbiota.</title>
        <authorList>
            <person name="Zou Y."/>
            <person name="Xue W."/>
            <person name="Luo G."/>
        </authorList>
    </citation>
    <scope>NUCLEOTIDE SEQUENCE [LARGE SCALE GENOMIC DNA]</scope>
    <source>
        <strain evidence="2 3">AF21-27</strain>
    </source>
</reference>
<feature type="transmembrane region" description="Helical" evidence="1">
    <location>
        <begin position="37"/>
        <end position="56"/>
    </location>
</feature>
<evidence type="ECO:0000256" key="1">
    <source>
        <dbReference type="SAM" id="Phobius"/>
    </source>
</evidence>
<comment type="caution">
    <text evidence="2">The sequence shown here is derived from an EMBL/GenBank/DDBJ whole genome shotgun (WGS) entry which is preliminary data.</text>
</comment>
<sequence length="70" mass="8136">MKVLAHVILHQLLFAGWLLAMWVLYCTPACTHPIEHLIAVPFAVLIPTAVIMRRLCSDPRFIRWVDELER</sequence>
<protein>
    <submittedName>
        <fullName evidence="2">Uncharacterized protein</fullName>
    </submittedName>
</protein>
<gene>
    <name evidence="2" type="ORF">DWX79_03225</name>
</gene>
<keyword evidence="1" id="KW-0472">Membrane</keyword>
<name>A0A412KAW9_BIFAD</name>
<evidence type="ECO:0000313" key="3">
    <source>
        <dbReference type="Proteomes" id="UP000285462"/>
    </source>
</evidence>
<dbReference type="RefSeq" id="WP_117759421.1">
    <property type="nucleotide sequence ID" value="NZ_QRVT01000001.1"/>
</dbReference>